<sequence>MKPIWVALAATLTVLMTSFNGMPAKTVTDAERLFSDLMVGYSKMFRPVLNESRQVVVSTLLDLISIQDFNEVEEKISFTGLLFLAWKDERLVWDPKDYGGIDNLYIDVSKIWVSQMMLTNNVNKNERLSEDWHTVKVNASGVCAHHIGNVFTSSCDVDVTFYPWDTQTCSLDFMPANYGVDKMILYPLYHKVKLTYYSPNGACDLMDTSVTSELYSFMVRFNVVLERKPRFAIVNVLLPLIIMSALNILVFLIPTECGERISFCLTVLLSIAVFLTLVGDNLPKNSNPMSLFSYYLVSVLVISVAITLAVICSLHMYHRSEKQQPGGAWRAIAMCLGCYYVRRTGSESADRTNRSDKIKFARPENASDRSFPGMHSMPYSIHTHRSEILYLPTHSNGTPPSARPEDKPLQNKETDDSDSSVLEITWAEVSIALDKVFFLFFILLLITDTLCFLMIIYHNVSL</sequence>
<evidence type="ECO:0000313" key="9">
    <source>
        <dbReference type="EMBL" id="KAH3851129.1"/>
    </source>
</evidence>
<dbReference type="InterPro" id="IPR006029">
    <property type="entry name" value="Neurotrans-gated_channel_TM"/>
</dbReference>
<evidence type="ECO:0000313" key="10">
    <source>
        <dbReference type="Proteomes" id="UP000828390"/>
    </source>
</evidence>
<organism evidence="9 10">
    <name type="scientific">Dreissena polymorpha</name>
    <name type="common">Zebra mussel</name>
    <name type="synonym">Mytilus polymorpha</name>
    <dbReference type="NCBI Taxonomy" id="45954"/>
    <lineage>
        <taxon>Eukaryota</taxon>
        <taxon>Metazoa</taxon>
        <taxon>Spiralia</taxon>
        <taxon>Lophotrochozoa</taxon>
        <taxon>Mollusca</taxon>
        <taxon>Bivalvia</taxon>
        <taxon>Autobranchia</taxon>
        <taxon>Heteroconchia</taxon>
        <taxon>Euheterodonta</taxon>
        <taxon>Imparidentia</taxon>
        <taxon>Neoheterodontei</taxon>
        <taxon>Myida</taxon>
        <taxon>Dreissenoidea</taxon>
        <taxon>Dreissenidae</taxon>
        <taxon>Dreissena</taxon>
    </lineage>
</organism>
<feature type="signal peptide" evidence="5">
    <location>
        <begin position="1"/>
        <end position="24"/>
    </location>
</feature>
<gene>
    <name evidence="9" type="ORF">DPMN_093610</name>
</gene>
<evidence type="ECO:0000256" key="6">
    <source>
        <dbReference type="SAM" id="MobiDB-lite"/>
    </source>
</evidence>
<dbReference type="PRINTS" id="PR00252">
    <property type="entry name" value="NRIONCHANNEL"/>
</dbReference>
<keyword evidence="5" id="KW-0732">Signal</keyword>
<reference evidence="9" key="1">
    <citation type="journal article" date="2019" name="bioRxiv">
        <title>The Genome of the Zebra Mussel, Dreissena polymorpha: A Resource for Invasive Species Research.</title>
        <authorList>
            <person name="McCartney M.A."/>
            <person name="Auch B."/>
            <person name="Kono T."/>
            <person name="Mallez S."/>
            <person name="Zhang Y."/>
            <person name="Obille A."/>
            <person name="Becker A."/>
            <person name="Abrahante J.E."/>
            <person name="Garbe J."/>
            <person name="Badalamenti J.P."/>
            <person name="Herman A."/>
            <person name="Mangelson H."/>
            <person name="Liachko I."/>
            <person name="Sullivan S."/>
            <person name="Sone E.D."/>
            <person name="Koren S."/>
            <person name="Silverstein K.A.T."/>
            <person name="Beckman K.B."/>
            <person name="Gohl D.M."/>
        </authorList>
    </citation>
    <scope>NUCLEOTIDE SEQUENCE</scope>
    <source>
        <strain evidence="9">Duluth1</strain>
        <tissue evidence="9">Whole animal</tissue>
    </source>
</reference>
<dbReference type="GO" id="GO:0004888">
    <property type="term" value="F:transmembrane signaling receptor activity"/>
    <property type="evidence" value="ECO:0007669"/>
    <property type="project" value="InterPro"/>
</dbReference>
<comment type="similarity">
    <text evidence="5">Belongs to the ligand-gated ion channel (TC 1.A.9) family.</text>
</comment>
<proteinExistence type="inferred from homology"/>
<feature type="compositionally biased region" description="Basic and acidic residues" evidence="6">
    <location>
        <begin position="403"/>
        <end position="414"/>
    </location>
</feature>
<evidence type="ECO:0000259" key="8">
    <source>
        <dbReference type="Pfam" id="PF02932"/>
    </source>
</evidence>
<keyword evidence="5" id="KW-0407">Ion channel</keyword>
<accession>A0A9D4R158</accession>
<name>A0A9D4R158_DREPO</name>
<evidence type="ECO:0000259" key="7">
    <source>
        <dbReference type="Pfam" id="PF02931"/>
    </source>
</evidence>
<keyword evidence="5" id="KW-0813">Transport</keyword>
<keyword evidence="5" id="KW-0406">Ion transport</keyword>
<dbReference type="InterPro" id="IPR038050">
    <property type="entry name" value="Neuro_actylchol_rec"/>
</dbReference>
<feature type="transmembrane region" description="Helical" evidence="5">
    <location>
        <begin position="291"/>
        <end position="314"/>
    </location>
</feature>
<feature type="transmembrane region" description="Helical" evidence="5">
    <location>
        <begin position="231"/>
        <end position="253"/>
    </location>
</feature>
<feature type="domain" description="Neurotransmitter-gated ion-channel ligand-binding" evidence="7">
    <location>
        <begin position="31"/>
        <end position="229"/>
    </location>
</feature>
<dbReference type="InterPro" id="IPR036734">
    <property type="entry name" value="Neur_chan_lig-bd_sf"/>
</dbReference>
<feature type="transmembrane region" description="Helical" evidence="5">
    <location>
        <begin position="260"/>
        <end position="279"/>
    </location>
</feature>
<keyword evidence="3 5" id="KW-1133">Transmembrane helix</keyword>
<protein>
    <submittedName>
        <fullName evidence="9">Uncharacterized protein</fullName>
    </submittedName>
</protein>
<dbReference type="EMBL" id="JAIWYP010000003">
    <property type="protein sequence ID" value="KAH3851129.1"/>
    <property type="molecule type" value="Genomic_DNA"/>
</dbReference>
<feature type="chain" id="PRO_5039746384" evidence="5">
    <location>
        <begin position="25"/>
        <end position="462"/>
    </location>
</feature>
<feature type="region of interest" description="Disordered" evidence="6">
    <location>
        <begin position="394"/>
        <end position="415"/>
    </location>
</feature>
<evidence type="ECO:0000256" key="1">
    <source>
        <dbReference type="ARBA" id="ARBA00004141"/>
    </source>
</evidence>
<dbReference type="InterPro" id="IPR036719">
    <property type="entry name" value="Neuro-gated_channel_TM_sf"/>
</dbReference>
<dbReference type="InterPro" id="IPR006202">
    <property type="entry name" value="Neur_chan_lig-bd"/>
</dbReference>
<dbReference type="GO" id="GO:0016020">
    <property type="term" value="C:membrane"/>
    <property type="evidence" value="ECO:0007669"/>
    <property type="project" value="UniProtKB-SubCell"/>
</dbReference>
<dbReference type="AlphaFoldDB" id="A0A9D4R158"/>
<reference evidence="9" key="2">
    <citation type="submission" date="2020-11" db="EMBL/GenBank/DDBJ databases">
        <authorList>
            <person name="McCartney M.A."/>
            <person name="Auch B."/>
            <person name="Kono T."/>
            <person name="Mallez S."/>
            <person name="Becker A."/>
            <person name="Gohl D.M."/>
            <person name="Silverstein K.A.T."/>
            <person name="Koren S."/>
            <person name="Bechman K.B."/>
            <person name="Herman A."/>
            <person name="Abrahante J.E."/>
            <person name="Garbe J."/>
        </authorList>
    </citation>
    <scope>NUCLEOTIDE SEQUENCE</scope>
    <source>
        <strain evidence="9">Duluth1</strain>
        <tissue evidence="9">Whole animal</tissue>
    </source>
</reference>
<evidence type="ECO:0000256" key="5">
    <source>
        <dbReference type="RuleBase" id="RU000687"/>
    </source>
</evidence>
<dbReference type="Pfam" id="PF02932">
    <property type="entry name" value="Neur_chan_memb"/>
    <property type="match status" value="1"/>
</dbReference>
<dbReference type="InterPro" id="IPR018000">
    <property type="entry name" value="Neurotransmitter_ion_chnl_CS"/>
</dbReference>
<comment type="subcellular location">
    <subcellularLocation>
        <location evidence="1">Membrane</location>
        <topology evidence="1">Multi-pass membrane protein</topology>
    </subcellularLocation>
</comment>
<evidence type="ECO:0000256" key="2">
    <source>
        <dbReference type="ARBA" id="ARBA00022692"/>
    </source>
</evidence>
<comment type="caution">
    <text evidence="9">The sequence shown here is derived from an EMBL/GenBank/DDBJ whole genome shotgun (WGS) entry which is preliminary data.</text>
</comment>
<dbReference type="PANTHER" id="PTHR18945">
    <property type="entry name" value="NEUROTRANSMITTER GATED ION CHANNEL"/>
    <property type="match status" value="1"/>
</dbReference>
<dbReference type="Gene3D" id="2.70.170.10">
    <property type="entry name" value="Neurotransmitter-gated ion-channel ligand-binding domain"/>
    <property type="match status" value="1"/>
</dbReference>
<dbReference type="PROSITE" id="PS00236">
    <property type="entry name" value="NEUROTR_ION_CHANNEL"/>
    <property type="match status" value="1"/>
</dbReference>
<dbReference type="GO" id="GO:0005230">
    <property type="term" value="F:extracellular ligand-gated monoatomic ion channel activity"/>
    <property type="evidence" value="ECO:0007669"/>
    <property type="project" value="InterPro"/>
</dbReference>
<keyword evidence="2 5" id="KW-0812">Transmembrane</keyword>
<dbReference type="CDD" id="cd18989">
    <property type="entry name" value="LGIC_ECD_cation"/>
    <property type="match status" value="1"/>
</dbReference>
<dbReference type="InterPro" id="IPR006201">
    <property type="entry name" value="Neur_channel"/>
</dbReference>
<evidence type="ECO:0000256" key="3">
    <source>
        <dbReference type="ARBA" id="ARBA00022989"/>
    </source>
</evidence>
<keyword evidence="10" id="KW-1185">Reference proteome</keyword>
<dbReference type="FunFam" id="2.70.170.10:FF:000028">
    <property type="entry name" value="AcetylCholine Receptor"/>
    <property type="match status" value="1"/>
</dbReference>
<dbReference type="Proteomes" id="UP000828390">
    <property type="component" value="Unassembled WGS sequence"/>
</dbReference>
<dbReference type="Pfam" id="PF02931">
    <property type="entry name" value="Neur_chan_LBD"/>
    <property type="match status" value="1"/>
</dbReference>
<evidence type="ECO:0000256" key="4">
    <source>
        <dbReference type="ARBA" id="ARBA00023136"/>
    </source>
</evidence>
<dbReference type="CDD" id="cd19051">
    <property type="entry name" value="LGIC_TM_cation"/>
    <property type="match status" value="1"/>
</dbReference>
<dbReference type="SUPFAM" id="SSF90112">
    <property type="entry name" value="Neurotransmitter-gated ion-channel transmembrane pore"/>
    <property type="match status" value="1"/>
</dbReference>
<dbReference type="SUPFAM" id="SSF63712">
    <property type="entry name" value="Nicotinic receptor ligand binding domain-like"/>
    <property type="match status" value="1"/>
</dbReference>
<dbReference type="Gene3D" id="1.20.58.390">
    <property type="entry name" value="Neurotransmitter-gated ion-channel transmembrane domain"/>
    <property type="match status" value="1"/>
</dbReference>
<keyword evidence="4 5" id="KW-0472">Membrane</keyword>
<feature type="transmembrane region" description="Helical" evidence="5">
    <location>
        <begin position="436"/>
        <end position="457"/>
    </location>
</feature>
<feature type="domain" description="Neurotransmitter-gated ion-channel transmembrane" evidence="8">
    <location>
        <begin position="237"/>
        <end position="450"/>
    </location>
</feature>